<reference evidence="3 4" key="1">
    <citation type="submission" date="2015-10" db="EMBL/GenBank/DDBJ databases">
        <title>Full genome of DAOMC 229536 Phialocephala scopiformis, a fungal endophyte of spruce producing the potent anti-insectan compound rugulosin.</title>
        <authorList>
            <consortium name="DOE Joint Genome Institute"/>
            <person name="Walker A.K."/>
            <person name="Frasz S.L."/>
            <person name="Seifert K.A."/>
            <person name="Miller J.D."/>
            <person name="Mondo S.J."/>
            <person name="Labutti K."/>
            <person name="Lipzen A."/>
            <person name="Dockter R."/>
            <person name="Kennedy M."/>
            <person name="Grigoriev I.V."/>
            <person name="Spatafora J.W."/>
        </authorList>
    </citation>
    <scope>NUCLEOTIDE SEQUENCE [LARGE SCALE GENOMIC DNA]</scope>
    <source>
        <strain evidence="3 4">CBS 120377</strain>
    </source>
</reference>
<gene>
    <name evidence="3" type="ORF">LY89DRAFT_649201</name>
</gene>
<feature type="compositionally biased region" description="Basic and acidic residues" evidence="1">
    <location>
        <begin position="142"/>
        <end position="155"/>
    </location>
</feature>
<dbReference type="InterPro" id="IPR036910">
    <property type="entry name" value="HMG_box_dom_sf"/>
</dbReference>
<name>A0A194X3F2_MOLSC</name>
<dbReference type="GO" id="GO:0005634">
    <property type="term" value="C:nucleus"/>
    <property type="evidence" value="ECO:0007669"/>
    <property type="project" value="TreeGrafter"/>
</dbReference>
<dbReference type="AlphaFoldDB" id="A0A194X3F2"/>
<feature type="compositionally biased region" description="Polar residues" evidence="1">
    <location>
        <begin position="426"/>
        <end position="435"/>
    </location>
</feature>
<feature type="compositionally biased region" description="Basic and acidic residues" evidence="1">
    <location>
        <begin position="347"/>
        <end position="358"/>
    </location>
</feature>
<dbReference type="SMART" id="SM00731">
    <property type="entry name" value="SprT"/>
    <property type="match status" value="1"/>
</dbReference>
<feature type="compositionally biased region" description="Polar residues" evidence="1">
    <location>
        <begin position="375"/>
        <end position="399"/>
    </location>
</feature>
<dbReference type="KEGG" id="psco:LY89DRAFT_649201"/>
<evidence type="ECO:0000256" key="1">
    <source>
        <dbReference type="SAM" id="MobiDB-lite"/>
    </source>
</evidence>
<dbReference type="PANTHER" id="PTHR23099">
    <property type="entry name" value="TRANSCRIPTIONAL REGULATOR"/>
    <property type="match status" value="1"/>
</dbReference>
<evidence type="ECO:0000259" key="2">
    <source>
        <dbReference type="SMART" id="SM00731"/>
    </source>
</evidence>
<feature type="compositionally biased region" description="Basic and acidic residues" evidence="1">
    <location>
        <begin position="438"/>
        <end position="451"/>
    </location>
</feature>
<proteinExistence type="predicted"/>
<dbReference type="STRING" id="149040.A0A194X3F2"/>
<dbReference type="InterPro" id="IPR035240">
    <property type="entry name" value="SprT_Zn_ribbon"/>
</dbReference>
<dbReference type="CDD" id="cd00084">
    <property type="entry name" value="HMG-box_SF"/>
    <property type="match status" value="1"/>
</dbReference>
<keyword evidence="4" id="KW-1185">Reference proteome</keyword>
<accession>A0A194X3F2</accession>
<dbReference type="InParanoid" id="A0A194X3F2"/>
<dbReference type="Pfam" id="PF17283">
    <property type="entry name" value="Zn_ribbon_SprT"/>
    <property type="match status" value="1"/>
</dbReference>
<evidence type="ECO:0000313" key="3">
    <source>
        <dbReference type="EMBL" id="KUJ14725.1"/>
    </source>
</evidence>
<feature type="compositionally biased region" description="Basic and acidic residues" evidence="1">
    <location>
        <begin position="305"/>
        <end position="328"/>
    </location>
</feature>
<feature type="compositionally biased region" description="Basic and acidic residues" evidence="1">
    <location>
        <begin position="201"/>
        <end position="214"/>
    </location>
</feature>
<dbReference type="GO" id="GO:0006950">
    <property type="term" value="P:response to stress"/>
    <property type="evidence" value="ECO:0007669"/>
    <property type="project" value="UniProtKB-ARBA"/>
</dbReference>
<dbReference type="PANTHER" id="PTHR23099:SF0">
    <property type="entry name" value="GERM CELL NUCLEAR ACIDIC PROTEIN"/>
    <property type="match status" value="1"/>
</dbReference>
<dbReference type="OrthoDB" id="20772at2759"/>
<protein>
    <recommendedName>
        <fullName evidence="2">SprT-like domain-containing protein</fullName>
    </recommendedName>
</protein>
<dbReference type="InterPro" id="IPR006640">
    <property type="entry name" value="SprT-like_domain"/>
</dbReference>
<feature type="region of interest" description="Disordered" evidence="1">
    <location>
        <begin position="290"/>
        <end position="451"/>
    </location>
</feature>
<sequence length="717" mass="80162">MARIVEDSDDELPELGDLVKSLKGGAREVLTKKDVVTGRDGDGERRISEEKEKKMEVIKKKRVLKKVADNPLLRPLDAQPKSKPKAKDVSGGAKSRLGSVADLDGPEICSGEGEKAVKAGLKGEGGKRTASGDAKGKSRSCTRLDELLPDEEKKSTRPKSKVQTSEGDVGKRTVSGSSGLGMKARNTAPVSSKAKTTKTTKVVEESDPEEHYDSEGLSDFVVDDSTFLEEEDSGIEMPPPPPRSTRKLVQGRRVKKDESFNDDDLDLELKKLTIKDDLLQEKELKVFVAEFSGEEDVPRKSVPRKLFEDVRIEPPRRLKDASPQKKYDPPSSDIEDPFTLRYSPSENKPKKISKETRFRTPPRSPEPKPRGLQSPKKTFQRIPSTPHRQSMDTFWQQDVINDWNDEYSPRKTPKPQPKPKSEDDTSSTILTSPKKSPTKQDRAAKEAKKAFSRSKHEIASSFLTELDSKITNNQISTLSTSTGGVKIIWSKKLNTTAGRANWKRETIKSLSSAPTYRHHASIELAEKVIDCEDRLLNVIAHEFCHLANFMVSGIKNNPHGKEFKEWAAKVSTQFGDRGIEVTTKHSYVIDYNYVWECESCGVEFKRHSKSVDPARHTCGSCKGRLRQTKPPPKKTGEGEKKVGEYQMFVKENMKRVREENPGSPQKEIMGLVGKRYQEYKASKLGGGTVSVDEVEVEVEEEVGDVVRKLDFLDLTSP</sequence>
<feature type="compositionally biased region" description="Basic residues" evidence="1">
    <location>
        <begin position="244"/>
        <end position="254"/>
    </location>
</feature>
<dbReference type="Pfam" id="PF10263">
    <property type="entry name" value="SprT-like"/>
    <property type="match status" value="1"/>
</dbReference>
<evidence type="ECO:0000313" key="4">
    <source>
        <dbReference type="Proteomes" id="UP000070700"/>
    </source>
</evidence>
<dbReference type="GeneID" id="28821774"/>
<dbReference type="RefSeq" id="XP_018069080.1">
    <property type="nucleotide sequence ID" value="XM_018212048.1"/>
</dbReference>
<feature type="region of interest" description="Disordered" evidence="1">
    <location>
        <begin position="68"/>
        <end position="262"/>
    </location>
</feature>
<dbReference type="SUPFAM" id="SSF47095">
    <property type="entry name" value="HMG-box"/>
    <property type="match status" value="1"/>
</dbReference>
<organism evidence="3 4">
    <name type="scientific">Mollisia scopiformis</name>
    <name type="common">Conifer needle endophyte fungus</name>
    <name type="synonym">Phialocephala scopiformis</name>
    <dbReference type="NCBI Taxonomy" id="149040"/>
    <lineage>
        <taxon>Eukaryota</taxon>
        <taxon>Fungi</taxon>
        <taxon>Dikarya</taxon>
        <taxon>Ascomycota</taxon>
        <taxon>Pezizomycotina</taxon>
        <taxon>Leotiomycetes</taxon>
        <taxon>Helotiales</taxon>
        <taxon>Mollisiaceae</taxon>
        <taxon>Mollisia</taxon>
    </lineage>
</organism>
<feature type="domain" description="SprT-like" evidence="2">
    <location>
        <begin position="464"/>
        <end position="628"/>
    </location>
</feature>
<dbReference type="EMBL" id="KQ947419">
    <property type="protein sequence ID" value="KUJ14725.1"/>
    <property type="molecule type" value="Genomic_DNA"/>
</dbReference>
<dbReference type="Proteomes" id="UP000070700">
    <property type="component" value="Unassembled WGS sequence"/>
</dbReference>